<reference evidence="1" key="1">
    <citation type="submission" date="2021-06" db="EMBL/GenBank/DDBJ databases">
        <authorList>
            <person name="Kallberg Y."/>
            <person name="Tangrot J."/>
            <person name="Rosling A."/>
        </authorList>
    </citation>
    <scope>NUCLEOTIDE SEQUENCE</scope>
    <source>
        <strain evidence="1">CL356</strain>
    </source>
</reference>
<evidence type="ECO:0000313" key="2">
    <source>
        <dbReference type="Proteomes" id="UP000789525"/>
    </source>
</evidence>
<protein>
    <submittedName>
        <fullName evidence="1">12833_t:CDS:1</fullName>
    </submittedName>
</protein>
<evidence type="ECO:0000313" key="1">
    <source>
        <dbReference type="EMBL" id="CAG8549166.1"/>
    </source>
</evidence>
<comment type="caution">
    <text evidence="1">The sequence shown here is derived from an EMBL/GenBank/DDBJ whole genome shotgun (WGS) entry which is preliminary data.</text>
</comment>
<accession>A0ACA9LSY4</accession>
<gene>
    <name evidence="1" type="ORF">ACOLOM_LOCUS4781</name>
</gene>
<dbReference type="EMBL" id="CAJVPT010008178">
    <property type="protein sequence ID" value="CAG8549166.1"/>
    <property type="molecule type" value="Genomic_DNA"/>
</dbReference>
<sequence length="134" mass="14690">MTTGSLDSTISDAMSIPQQTWDRWKELLASTIANQPPGDSSATTALGDYLLANNWAEAAHSWQEPPSSQALALPMTFHTQLRAIELSEIAEYAISLLPMAKGQEAYHGLPHLQAYRLWHAISLAEFGELGLAKR</sequence>
<name>A0ACA9LSY4_9GLOM</name>
<proteinExistence type="predicted"/>
<keyword evidence="2" id="KW-1185">Reference proteome</keyword>
<dbReference type="Proteomes" id="UP000789525">
    <property type="component" value="Unassembled WGS sequence"/>
</dbReference>
<organism evidence="1 2">
    <name type="scientific">Acaulospora colombiana</name>
    <dbReference type="NCBI Taxonomy" id="27376"/>
    <lineage>
        <taxon>Eukaryota</taxon>
        <taxon>Fungi</taxon>
        <taxon>Fungi incertae sedis</taxon>
        <taxon>Mucoromycota</taxon>
        <taxon>Glomeromycotina</taxon>
        <taxon>Glomeromycetes</taxon>
        <taxon>Diversisporales</taxon>
        <taxon>Acaulosporaceae</taxon>
        <taxon>Acaulospora</taxon>
    </lineage>
</organism>